<dbReference type="Pfam" id="PF13115">
    <property type="entry name" value="YtkA"/>
    <property type="match status" value="1"/>
</dbReference>
<feature type="transmembrane region" description="Helical" evidence="1">
    <location>
        <begin position="166"/>
        <end position="188"/>
    </location>
</feature>
<dbReference type="InterPro" id="IPR032693">
    <property type="entry name" value="YtkA-like_dom"/>
</dbReference>
<organism evidence="3 4">
    <name type="scientific">Fraserbacteria sp. (strain RBG_16_55_9)</name>
    <dbReference type="NCBI Taxonomy" id="1817864"/>
    <lineage>
        <taxon>Bacteria</taxon>
        <taxon>Candidatus Fraseribacteriota</taxon>
    </lineage>
</organism>
<proteinExistence type="predicted"/>
<sequence>MRVSKRVFLILLGLLTITLVSFVAWAHFSITRRAENLNLTLSVIAAQSDEHQEGDSEIRAVENQFELNVLDISQGYQPVNDAQIRLHFRMLDHDMGEQVAVAEPEGHGSYIARGSYLGIAGHWRIVAELSLPGRMEPLSAEFDLTVAESLPRRAPSGPLGLSKNTALPLAVGSLVLAFITLALSLFLWRRRGQESLAIVALLALFGAGLLIFGLYLLVQPLIPGNGSVMNPY</sequence>
<evidence type="ECO:0000313" key="4">
    <source>
        <dbReference type="Proteomes" id="UP000179157"/>
    </source>
</evidence>
<protein>
    <recommendedName>
        <fullName evidence="2">YtkA-like domain-containing protein</fullName>
    </recommendedName>
</protein>
<dbReference type="Proteomes" id="UP000179157">
    <property type="component" value="Unassembled WGS sequence"/>
</dbReference>
<keyword evidence="1" id="KW-0812">Transmembrane</keyword>
<feature type="transmembrane region" description="Helical" evidence="1">
    <location>
        <begin position="195"/>
        <end position="218"/>
    </location>
</feature>
<comment type="caution">
    <text evidence="3">The sequence shown here is derived from an EMBL/GenBank/DDBJ whole genome shotgun (WGS) entry which is preliminary data.</text>
</comment>
<evidence type="ECO:0000256" key="1">
    <source>
        <dbReference type="SAM" id="Phobius"/>
    </source>
</evidence>
<dbReference type="STRING" id="1817864.A2Z21_06910"/>
<feature type="domain" description="YtkA-like" evidence="2">
    <location>
        <begin position="57"/>
        <end position="125"/>
    </location>
</feature>
<accession>A0A1F5UPQ6</accession>
<evidence type="ECO:0000259" key="2">
    <source>
        <dbReference type="Pfam" id="PF13115"/>
    </source>
</evidence>
<reference evidence="3 4" key="1">
    <citation type="journal article" date="2016" name="Nat. Commun.">
        <title>Thousands of microbial genomes shed light on interconnected biogeochemical processes in an aquifer system.</title>
        <authorList>
            <person name="Anantharaman K."/>
            <person name="Brown C.T."/>
            <person name="Hug L.A."/>
            <person name="Sharon I."/>
            <person name="Castelle C.J."/>
            <person name="Probst A.J."/>
            <person name="Thomas B.C."/>
            <person name="Singh A."/>
            <person name="Wilkins M.J."/>
            <person name="Karaoz U."/>
            <person name="Brodie E.L."/>
            <person name="Williams K.H."/>
            <person name="Hubbard S.S."/>
            <person name="Banfield J.F."/>
        </authorList>
    </citation>
    <scope>NUCLEOTIDE SEQUENCE [LARGE SCALE GENOMIC DNA]</scope>
    <source>
        <strain evidence="4">RBG_16_55_9</strain>
    </source>
</reference>
<keyword evidence="1" id="KW-0472">Membrane</keyword>
<dbReference type="EMBL" id="MFGX01000117">
    <property type="protein sequence ID" value="OGF53115.1"/>
    <property type="molecule type" value="Genomic_DNA"/>
</dbReference>
<keyword evidence="1" id="KW-1133">Transmembrane helix</keyword>
<dbReference type="AlphaFoldDB" id="A0A1F5UPQ6"/>
<gene>
    <name evidence="3" type="ORF">A2Z21_06910</name>
</gene>
<name>A0A1F5UPQ6_FRAXR</name>
<evidence type="ECO:0000313" key="3">
    <source>
        <dbReference type="EMBL" id="OGF53115.1"/>
    </source>
</evidence>